<dbReference type="Gene3D" id="2.130.10.10">
    <property type="entry name" value="YVTN repeat-like/Quinoprotein amine dehydrogenase"/>
    <property type="match status" value="1"/>
</dbReference>
<accession>A0A2V5KFJ6</accession>
<dbReference type="SUPFAM" id="SSF50969">
    <property type="entry name" value="YVTN repeat-like/Quinoprotein amine dehydrogenase"/>
    <property type="match status" value="2"/>
</dbReference>
<dbReference type="InterPro" id="IPR015943">
    <property type="entry name" value="WD40/YVTN_repeat-like_dom_sf"/>
</dbReference>
<proteinExistence type="predicted"/>
<dbReference type="Proteomes" id="UP000247476">
    <property type="component" value="Unassembled WGS sequence"/>
</dbReference>
<dbReference type="OrthoDB" id="2499502at2"/>
<gene>
    <name evidence="1" type="ORF">DLM86_17725</name>
</gene>
<reference evidence="1 2" key="1">
    <citation type="submission" date="2018-05" db="EMBL/GenBank/DDBJ databases">
        <title>Paenibacillus flagellatus sp. nov., isolated from selenium mineral soil.</title>
        <authorList>
            <person name="Dai X."/>
        </authorList>
    </citation>
    <scope>NUCLEOTIDE SEQUENCE [LARGE SCALE GENOMIC DNA]</scope>
    <source>
        <strain evidence="1 2">DXL2</strain>
    </source>
</reference>
<dbReference type="InterPro" id="IPR011044">
    <property type="entry name" value="Quino_amine_DH_bsu"/>
</dbReference>
<dbReference type="AlphaFoldDB" id="A0A2V5KFJ6"/>
<keyword evidence="2" id="KW-1185">Reference proteome</keyword>
<organism evidence="1 2">
    <name type="scientific">Paenibacillus flagellatus</name>
    <dbReference type="NCBI Taxonomy" id="2211139"/>
    <lineage>
        <taxon>Bacteria</taxon>
        <taxon>Bacillati</taxon>
        <taxon>Bacillota</taxon>
        <taxon>Bacilli</taxon>
        <taxon>Bacillales</taxon>
        <taxon>Paenibacillaceae</taxon>
        <taxon>Paenibacillus</taxon>
    </lineage>
</organism>
<dbReference type="SUPFAM" id="SSF63829">
    <property type="entry name" value="Calcium-dependent phosphotriesterase"/>
    <property type="match status" value="1"/>
</dbReference>
<evidence type="ECO:0000313" key="1">
    <source>
        <dbReference type="EMBL" id="PYI52850.1"/>
    </source>
</evidence>
<protein>
    <submittedName>
        <fullName evidence="1">Uncharacterized protein</fullName>
    </submittedName>
</protein>
<dbReference type="EMBL" id="QJVJ01000008">
    <property type="protein sequence ID" value="PYI52850.1"/>
    <property type="molecule type" value="Genomic_DNA"/>
</dbReference>
<evidence type="ECO:0000313" key="2">
    <source>
        <dbReference type="Proteomes" id="UP000247476"/>
    </source>
</evidence>
<name>A0A2V5KFJ6_9BACL</name>
<dbReference type="RefSeq" id="WP_110841400.1">
    <property type="nucleotide sequence ID" value="NZ_QJVJ01000008.1"/>
</dbReference>
<comment type="caution">
    <text evidence="1">The sequence shown here is derived from an EMBL/GenBank/DDBJ whole genome shotgun (WGS) entry which is preliminary data.</text>
</comment>
<sequence length="602" mass="64771">METRIGETIYTEAAEPCRNFCILGVTPLLDPKDGREKLVLSNFAAGSVGNLVFVDTESGEGESIPLPGDSGAWALLALGDRLLVGTCPDYGYLHSLDLRTREWAEPLRIDSETYIWNFALGSDGMVYGGTYPGCALLRYDPGKHELTSVGRVSDNAKNLYSRNVYGGVPGRILVDGGFDEPFLRAWNIAAETFEPFGSSGETIRAANESFVCTEADGSLRFYDANTLQPVEGAAADEWELTLEEKETVVRGRLRVRFVRLRDGSRAGVKGQDYFVLRPGADEPVFRPIPVPAPATRIHTVIADGDGVLWGSSGFGQTIFRYDPRDGSSWNSGAVCDAGGEVYGMAFVGGELFMAAYAGGDHIVYRPDEPWDPYGNVNPRTLRSVGPELIRPRAKTVVGPDGGIWTGWAAKYGVYGGGLSRIDPATKEVASWYDPVPGQQLCGLAADGERLYFTTDTGGNGLAARDEPCHFAVWEPSEGRVTYLHRFEPGERPGFALAADSRVWVCVGTDIAAFDPASTAFVGRIGLGERCGCLLAAGSGRIAAFGEKTLYWIDTATMTAEAAGPLPGHVSTAARTPDGTVYFNCYGTKLYRLNAPVPVPGSR</sequence>